<proteinExistence type="predicted"/>
<dbReference type="InterPro" id="IPR027417">
    <property type="entry name" value="P-loop_NTPase"/>
</dbReference>
<accession>A0ABV7GVW5</accession>
<dbReference type="RefSeq" id="WP_275632616.1">
    <property type="nucleotide sequence ID" value="NZ_JARGYD010000003.1"/>
</dbReference>
<evidence type="ECO:0008006" key="3">
    <source>
        <dbReference type="Google" id="ProtNLM"/>
    </source>
</evidence>
<reference evidence="2" key="1">
    <citation type="journal article" date="2019" name="Int. J. Syst. Evol. Microbiol.">
        <title>The Global Catalogue of Microorganisms (GCM) 10K type strain sequencing project: providing services to taxonomists for standard genome sequencing and annotation.</title>
        <authorList>
            <consortium name="The Broad Institute Genomics Platform"/>
            <consortium name="The Broad Institute Genome Sequencing Center for Infectious Disease"/>
            <person name="Wu L."/>
            <person name="Ma J."/>
        </authorList>
    </citation>
    <scope>NUCLEOTIDE SEQUENCE [LARGE SCALE GENOMIC DNA]</scope>
    <source>
        <strain evidence="2">KCTC 52366</strain>
    </source>
</reference>
<gene>
    <name evidence="1" type="ORF">ACFOGP_23285</name>
</gene>
<name>A0ABV7GVW5_9RHOB</name>
<comment type="caution">
    <text evidence="1">The sequence shown here is derived from an EMBL/GenBank/DDBJ whole genome shotgun (WGS) entry which is preliminary data.</text>
</comment>
<evidence type="ECO:0000313" key="2">
    <source>
        <dbReference type="Proteomes" id="UP001595632"/>
    </source>
</evidence>
<organism evidence="1 2">
    <name type="scientific">Psychromarinibacter halotolerans</name>
    <dbReference type="NCBI Taxonomy" id="1775175"/>
    <lineage>
        <taxon>Bacteria</taxon>
        <taxon>Pseudomonadati</taxon>
        <taxon>Pseudomonadota</taxon>
        <taxon>Alphaproteobacteria</taxon>
        <taxon>Rhodobacterales</taxon>
        <taxon>Paracoccaceae</taxon>
        <taxon>Psychromarinibacter</taxon>
    </lineage>
</organism>
<dbReference type="EMBL" id="JBHRTB010000010">
    <property type="protein sequence ID" value="MFC3145665.1"/>
    <property type="molecule type" value="Genomic_DNA"/>
</dbReference>
<keyword evidence="2" id="KW-1185">Reference proteome</keyword>
<dbReference type="Proteomes" id="UP001595632">
    <property type="component" value="Unassembled WGS sequence"/>
</dbReference>
<protein>
    <recommendedName>
        <fullName evidence="3">Sulfotransferase family protein</fullName>
    </recommendedName>
</protein>
<evidence type="ECO:0000313" key="1">
    <source>
        <dbReference type="EMBL" id="MFC3145665.1"/>
    </source>
</evidence>
<sequence length="377" mass="42417">MRQLFLHIGQERTGSGFLQSVLARSADVLAAGGIEYPGGDESAVVGNGMRLAKISEAGHRFDADKVLFSHVGLSGLLQDVAFRSRLHRICEKNDIGAVKILMFIRDPVAHAEAMYQQEIRRRGASYDPAEGFRRFRQPALARKLLETDLGLPDVEWTVLNYDRHRDSLRGRLARFLGKKPGFFTDPGRGVVNRAMTRGELALLRAVNGKVRGGAAALGEALADRLPEVTPDRHFPTVEVQEAMIERLRADIDAVNALIPVEEAYRINYVKRPRRWPVQELDAEQIAVAGEVLGRAIGDTQRANLVLRTEVALLKARMMLDRDQPVQAQDELDRVQTLLERMAKFVELDQQHRRFTSRLQRLTGRIRAGDAEKEKRLH</sequence>
<dbReference type="SUPFAM" id="SSF52540">
    <property type="entry name" value="P-loop containing nucleoside triphosphate hydrolases"/>
    <property type="match status" value="1"/>
</dbReference>